<keyword evidence="6" id="KW-0732">Signal</keyword>
<evidence type="ECO:0000313" key="9">
    <source>
        <dbReference type="Proteomes" id="UP000537775"/>
    </source>
</evidence>
<evidence type="ECO:0000256" key="4">
    <source>
        <dbReference type="PROSITE-ProRule" id="PRU00277"/>
    </source>
</evidence>
<evidence type="ECO:0000256" key="6">
    <source>
        <dbReference type="SAM" id="SignalP"/>
    </source>
</evidence>
<accession>A0A7X0KUR7</accession>
<dbReference type="PROSITE" id="PS50059">
    <property type="entry name" value="FKBP_PPIASE"/>
    <property type="match status" value="1"/>
</dbReference>
<dbReference type="InterPro" id="IPR046357">
    <property type="entry name" value="PPIase_dom_sf"/>
</dbReference>
<dbReference type="InterPro" id="IPR050689">
    <property type="entry name" value="FKBP-type_PPIase"/>
</dbReference>
<protein>
    <recommendedName>
        <fullName evidence="5">Peptidyl-prolyl cis-trans isomerase</fullName>
        <ecNumber evidence="5">5.2.1.8</ecNumber>
    </recommendedName>
</protein>
<evidence type="ECO:0000256" key="3">
    <source>
        <dbReference type="ARBA" id="ARBA00023235"/>
    </source>
</evidence>
<evidence type="ECO:0000259" key="7">
    <source>
        <dbReference type="PROSITE" id="PS50059"/>
    </source>
</evidence>
<comment type="caution">
    <text evidence="8">The sequence shown here is derived from an EMBL/GenBank/DDBJ whole genome shotgun (WGS) entry which is preliminary data.</text>
</comment>
<evidence type="ECO:0000256" key="2">
    <source>
        <dbReference type="ARBA" id="ARBA00023110"/>
    </source>
</evidence>
<comment type="catalytic activity">
    <reaction evidence="1 4 5">
        <text>[protein]-peptidylproline (omega=180) = [protein]-peptidylproline (omega=0)</text>
        <dbReference type="Rhea" id="RHEA:16237"/>
        <dbReference type="Rhea" id="RHEA-COMP:10747"/>
        <dbReference type="Rhea" id="RHEA-COMP:10748"/>
        <dbReference type="ChEBI" id="CHEBI:83833"/>
        <dbReference type="ChEBI" id="CHEBI:83834"/>
        <dbReference type="EC" id="5.2.1.8"/>
    </reaction>
</comment>
<dbReference type="GO" id="GO:0003755">
    <property type="term" value="F:peptidyl-prolyl cis-trans isomerase activity"/>
    <property type="evidence" value="ECO:0007669"/>
    <property type="project" value="UniProtKB-UniRule"/>
</dbReference>
<evidence type="ECO:0000256" key="1">
    <source>
        <dbReference type="ARBA" id="ARBA00000971"/>
    </source>
</evidence>
<sequence>MRIRLLSAVSVAALSVLVLTGCTSAGTESTPEATASASADLCAVAAPTGETAESISVSGEVGQSPTVEFEAPLDIVSAERTVAVEGDGAQITEGAYVSYALAIFDATTGESLQEAGFGGTALPAMQISVGGGPDTFFGCATAGSRLVMTIPDAGSGAQVYVIDVLDVTAADAWCSVSEPGDAFPTVEFDADGNPTVTIPDADAPEGVEVEVLEAGDGEVVESGDNVTVDYLGVTWSDGETFDSSYERGEPATFPTTGVVSGFQRALEGQTVGSTVLVSMPPACAYGEAGSSTNELAGETLVFVIEIVETARGDQ</sequence>
<dbReference type="EMBL" id="JACHML010000001">
    <property type="protein sequence ID" value="MBB6391441.1"/>
    <property type="molecule type" value="Genomic_DNA"/>
</dbReference>
<dbReference type="Pfam" id="PF00254">
    <property type="entry name" value="FKBP_C"/>
    <property type="match status" value="1"/>
</dbReference>
<dbReference type="Proteomes" id="UP000537775">
    <property type="component" value="Unassembled WGS sequence"/>
</dbReference>
<keyword evidence="2 4" id="KW-0697">Rotamase</keyword>
<feature type="signal peptide" evidence="6">
    <location>
        <begin position="1"/>
        <end position="25"/>
    </location>
</feature>
<dbReference type="PROSITE" id="PS51257">
    <property type="entry name" value="PROKAR_LIPOPROTEIN"/>
    <property type="match status" value="1"/>
</dbReference>
<comment type="similarity">
    <text evidence="5">Belongs to the FKBP-type PPIase family.</text>
</comment>
<evidence type="ECO:0000313" key="8">
    <source>
        <dbReference type="EMBL" id="MBB6391441.1"/>
    </source>
</evidence>
<keyword evidence="9" id="KW-1185">Reference proteome</keyword>
<gene>
    <name evidence="8" type="ORF">HD594_001754</name>
</gene>
<dbReference type="AlphaFoldDB" id="A0A7X0KUR7"/>
<dbReference type="PANTHER" id="PTHR10516:SF443">
    <property type="entry name" value="FK506-BINDING PROTEIN 59-RELATED"/>
    <property type="match status" value="1"/>
</dbReference>
<feature type="domain" description="PPIase FKBP-type" evidence="7">
    <location>
        <begin position="223"/>
        <end position="310"/>
    </location>
</feature>
<name>A0A7X0KUR7_9MICO</name>
<keyword evidence="3 4" id="KW-0413">Isomerase</keyword>
<dbReference type="PANTHER" id="PTHR10516">
    <property type="entry name" value="PEPTIDYL-PROLYL CIS-TRANS ISOMERASE"/>
    <property type="match status" value="1"/>
</dbReference>
<evidence type="ECO:0000256" key="5">
    <source>
        <dbReference type="RuleBase" id="RU003915"/>
    </source>
</evidence>
<dbReference type="InterPro" id="IPR001179">
    <property type="entry name" value="PPIase_FKBP_dom"/>
</dbReference>
<proteinExistence type="inferred from homology"/>
<dbReference type="RefSeq" id="WP_184750604.1">
    <property type="nucleotide sequence ID" value="NZ_BAAAJR010000007.1"/>
</dbReference>
<reference evidence="8 9" key="1">
    <citation type="submission" date="2020-08" db="EMBL/GenBank/DDBJ databases">
        <title>Sequencing the genomes of 1000 actinobacteria strains.</title>
        <authorList>
            <person name="Klenk H.-P."/>
        </authorList>
    </citation>
    <scope>NUCLEOTIDE SEQUENCE [LARGE SCALE GENOMIC DNA]</scope>
    <source>
        <strain evidence="8 9">DSM 12511</strain>
    </source>
</reference>
<feature type="chain" id="PRO_5030970610" description="Peptidyl-prolyl cis-trans isomerase" evidence="6">
    <location>
        <begin position="26"/>
        <end position="314"/>
    </location>
</feature>
<organism evidence="8 9">
    <name type="scientific">Microbacterium thalassium</name>
    <dbReference type="NCBI Taxonomy" id="362649"/>
    <lineage>
        <taxon>Bacteria</taxon>
        <taxon>Bacillati</taxon>
        <taxon>Actinomycetota</taxon>
        <taxon>Actinomycetes</taxon>
        <taxon>Micrococcales</taxon>
        <taxon>Microbacteriaceae</taxon>
        <taxon>Microbacterium</taxon>
    </lineage>
</organism>
<dbReference type="EC" id="5.2.1.8" evidence="5"/>
<dbReference type="Gene3D" id="3.10.50.40">
    <property type="match status" value="1"/>
</dbReference>
<dbReference type="SUPFAM" id="SSF54534">
    <property type="entry name" value="FKBP-like"/>
    <property type="match status" value="1"/>
</dbReference>